<dbReference type="CDD" id="cd15904">
    <property type="entry name" value="TSPO_MBR"/>
    <property type="match status" value="1"/>
</dbReference>
<comment type="caution">
    <text evidence="7">The sequence shown here is derived from an EMBL/GenBank/DDBJ whole genome shotgun (WGS) entry which is preliminary data.</text>
</comment>
<reference evidence="7 8" key="1">
    <citation type="submission" date="2017-04" db="EMBL/GenBank/DDBJ databases">
        <title>A new member of the family Flavobacteriaceae isolated from ascidians.</title>
        <authorList>
            <person name="Chen L."/>
        </authorList>
    </citation>
    <scope>NUCLEOTIDE SEQUENCE [LARGE SCALE GENOMIC DNA]</scope>
    <source>
        <strain evidence="7 8">HQA918</strain>
    </source>
</reference>
<evidence type="ECO:0000313" key="7">
    <source>
        <dbReference type="EMBL" id="PCE64786.1"/>
    </source>
</evidence>
<dbReference type="Gene3D" id="1.20.1260.100">
    <property type="entry name" value="TspO/MBR protein"/>
    <property type="match status" value="1"/>
</dbReference>
<feature type="transmembrane region" description="Helical" evidence="6">
    <location>
        <begin position="105"/>
        <end position="122"/>
    </location>
</feature>
<evidence type="ECO:0000256" key="6">
    <source>
        <dbReference type="SAM" id="Phobius"/>
    </source>
</evidence>
<keyword evidence="4 6" id="KW-1133">Transmembrane helix</keyword>
<keyword evidence="8" id="KW-1185">Reference proteome</keyword>
<feature type="transmembrane region" description="Helical" evidence="6">
    <location>
        <begin position="134"/>
        <end position="154"/>
    </location>
</feature>
<dbReference type="Proteomes" id="UP000219559">
    <property type="component" value="Unassembled WGS sequence"/>
</dbReference>
<comment type="similarity">
    <text evidence="2">Belongs to the TspO/BZRP family.</text>
</comment>
<sequence>MKGNTWAWFALIFGLNFLALGLGVWLMDDGPTQSWYISLNKAPWTPPNWMFGFNWTLIMIFYAAFMVWAGKETADAKSPWISYALQWVLNVSWNVLFFRWELTHSGLVCILLLTAVITYQTLRFARPIGWRGLSIAPYLLWLLIATSLNAYICLYN</sequence>
<dbReference type="PANTHER" id="PTHR10057">
    <property type="entry name" value="PERIPHERAL-TYPE BENZODIAZEPINE RECEPTOR"/>
    <property type="match status" value="1"/>
</dbReference>
<keyword evidence="3 6" id="KW-0812">Transmembrane</keyword>
<feature type="transmembrane region" description="Helical" evidence="6">
    <location>
        <begin position="48"/>
        <end position="68"/>
    </location>
</feature>
<dbReference type="OrthoDB" id="9795496at2"/>
<gene>
    <name evidence="7" type="ORF">B7P33_06340</name>
</gene>
<evidence type="ECO:0000313" key="8">
    <source>
        <dbReference type="Proteomes" id="UP000219559"/>
    </source>
</evidence>
<evidence type="ECO:0000256" key="5">
    <source>
        <dbReference type="ARBA" id="ARBA00023136"/>
    </source>
</evidence>
<dbReference type="InterPro" id="IPR038330">
    <property type="entry name" value="TspO/MBR-related_sf"/>
</dbReference>
<evidence type="ECO:0008006" key="9">
    <source>
        <dbReference type="Google" id="ProtNLM"/>
    </source>
</evidence>
<proteinExistence type="inferred from homology"/>
<comment type="subcellular location">
    <subcellularLocation>
        <location evidence="1">Membrane</location>
        <topology evidence="1">Multi-pass membrane protein</topology>
    </subcellularLocation>
</comment>
<evidence type="ECO:0000256" key="3">
    <source>
        <dbReference type="ARBA" id="ARBA00022692"/>
    </source>
</evidence>
<organism evidence="7 8">
    <name type="scientific">Sediminicola luteus</name>
    <dbReference type="NCBI Taxonomy" id="319238"/>
    <lineage>
        <taxon>Bacteria</taxon>
        <taxon>Pseudomonadati</taxon>
        <taxon>Bacteroidota</taxon>
        <taxon>Flavobacteriia</taxon>
        <taxon>Flavobacteriales</taxon>
        <taxon>Flavobacteriaceae</taxon>
        <taxon>Sediminicola</taxon>
    </lineage>
</organism>
<feature type="transmembrane region" description="Helical" evidence="6">
    <location>
        <begin position="6"/>
        <end position="27"/>
    </location>
</feature>
<dbReference type="InterPro" id="IPR004307">
    <property type="entry name" value="TspO_MBR"/>
</dbReference>
<dbReference type="RefSeq" id="WP_097440065.1">
    <property type="nucleotide sequence ID" value="NZ_KZ300476.1"/>
</dbReference>
<dbReference type="GO" id="GO:0033013">
    <property type="term" value="P:tetrapyrrole metabolic process"/>
    <property type="evidence" value="ECO:0007669"/>
    <property type="project" value="UniProtKB-ARBA"/>
</dbReference>
<dbReference type="GO" id="GO:0016020">
    <property type="term" value="C:membrane"/>
    <property type="evidence" value="ECO:0007669"/>
    <property type="project" value="UniProtKB-SubCell"/>
</dbReference>
<dbReference type="PANTHER" id="PTHR10057:SF0">
    <property type="entry name" value="TRANSLOCATOR PROTEIN"/>
    <property type="match status" value="1"/>
</dbReference>
<name>A0A2A4G9X5_9FLAO</name>
<dbReference type="EMBL" id="NBWU01000002">
    <property type="protein sequence ID" value="PCE64786.1"/>
    <property type="molecule type" value="Genomic_DNA"/>
</dbReference>
<accession>A0A2A4G9X5</accession>
<keyword evidence="5 6" id="KW-0472">Membrane</keyword>
<evidence type="ECO:0000256" key="4">
    <source>
        <dbReference type="ARBA" id="ARBA00022989"/>
    </source>
</evidence>
<protein>
    <recommendedName>
        <fullName evidence="9">TspO protein</fullName>
    </recommendedName>
</protein>
<evidence type="ECO:0000256" key="1">
    <source>
        <dbReference type="ARBA" id="ARBA00004141"/>
    </source>
</evidence>
<dbReference type="AlphaFoldDB" id="A0A2A4G9X5"/>
<dbReference type="FunFam" id="1.20.1260.100:FF:000001">
    <property type="entry name" value="translocator protein 2"/>
    <property type="match status" value="1"/>
</dbReference>
<evidence type="ECO:0000256" key="2">
    <source>
        <dbReference type="ARBA" id="ARBA00007524"/>
    </source>
</evidence>
<dbReference type="Pfam" id="PF03073">
    <property type="entry name" value="TspO_MBR"/>
    <property type="match status" value="1"/>
</dbReference>